<dbReference type="PANTHER" id="PTHR35374">
    <property type="entry name" value="CYCLIN-DEPENDENT KINASE 11A-LIKE"/>
    <property type="match status" value="1"/>
</dbReference>
<evidence type="ECO:0000313" key="3">
    <source>
        <dbReference type="EMBL" id="KYM75539.1"/>
    </source>
</evidence>
<evidence type="ECO:0000313" key="4">
    <source>
        <dbReference type="Proteomes" id="UP000078540"/>
    </source>
</evidence>
<gene>
    <name evidence="3" type="ORF">ALC53_14060</name>
</gene>
<dbReference type="InterPro" id="IPR058520">
    <property type="entry name" value="DUF8207"/>
</dbReference>
<dbReference type="Pfam" id="PF26634">
    <property type="entry name" value="DUF8207"/>
    <property type="match status" value="1"/>
</dbReference>
<evidence type="ECO:0000259" key="2">
    <source>
        <dbReference type="Pfam" id="PF26634"/>
    </source>
</evidence>
<dbReference type="AlphaFoldDB" id="A0A151HXV7"/>
<feature type="region of interest" description="Disordered" evidence="1">
    <location>
        <begin position="1"/>
        <end position="78"/>
    </location>
</feature>
<accession>A0A151HXV7</accession>
<organism evidence="3 4">
    <name type="scientific">Atta colombica</name>
    <dbReference type="NCBI Taxonomy" id="520822"/>
    <lineage>
        <taxon>Eukaryota</taxon>
        <taxon>Metazoa</taxon>
        <taxon>Ecdysozoa</taxon>
        <taxon>Arthropoda</taxon>
        <taxon>Hexapoda</taxon>
        <taxon>Insecta</taxon>
        <taxon>Pterygota</taxon>
        <taxon>Neoptera</taxon>
        <taxon>Endopterygota</taxon>
        <taxon>Hymenoptera</taxon>
        <taxon>Apocrita</taxon>
        <taxon>Aculeata</taxon>
        <taxon>Formicoidea</taxon>
        <taxon>Formicidae</taxon>
        <taxon>Myrmicinae</taxon>
        <taxon>Atta</taxon>
    </lineage>
</organism>
<dbReference type="Proteomes" id="UP000078540">
    <property type="component" value="Unassembled WGS sequence"/>
</dbReference>
<keyword evidence="4" id="KW-1185">Reference proteome</keyword>
<evidence type="ECO:0000256" key="1">
    <source>
        <dbReference type="SAM" id="MobiDB-lite"/>
    </source>
</evidence>
<proteinExistence type="predicted"/>
<dbReference type="STRING" id="520822.A0A151HXV7"/>
<dbReference type="EMBL" id="KQ976744">
    <property type="protein sequence ID" value="KYM75539.1"/>
    <property type="molecule type" value="Genomic_DNA"/>
</dbReference>
<sequence length="238" mass="28318">MTLERKLDKVKVRERERKEKGVKKRDGDEIERGRNEKKLRDGKRKGDTRRIRIRKRKERQKIKKNAGKKEIGKKRGKRKFDNRLHDRIQVTFTVYEDCTTESLENVFETMDNSLAMKMQNRRCEALRGKNGLMFGNKPFDVNEADNIIIDGVRYADTRGLYELIFKRILDDLHYTKDDMQVQEYMLLVTNAHKHKHHSQGRILSNRGYKYKHVIAPLMSITLKKQKKSGKRLLHAMIH</sequence>
<name>A0A151HXV7_9HYME</name>
<feature type="compositionally biased region" description="Basic and acidic residues" evidence="1">
    <location>
        <begin position="1"/>
        <end position="50"/>
    </location>
</feature>
<protein>
    <recommendedName>
        <fullName evidence="2">DUF8207 domain-containing protein</fullName>
    </recommendedName>
</protein>
<dbReference type="PANTHER" id="PTHR35374:SF1">
    <property type="entry name" value="PROTEIN KINASE DOMAIN-CONTAINING PROTEIN"/>
    <property type="match status" value="1"/>
</dbReference>
<feature type="domain" description="DUF8207" evidence="2">
    <location>
        <begin position="128"/>
        <end position="218"/>
    </location>
</feature>
<feature type="compositionally biased region" description="Basic residues" evidence="1">
    <location>
        <begin position="51"/>
        <end position="78"/>
    </location>
</feature>
<reference evidence="3 4" key="1">
    <citation type="submission" date="2015-09" db="EMBL/GenBank/DDBJ databases">
        <title>Atta colombica WGS genome.</title>
        <authorList>
            <person name="Nygaard S."/>
            <person name="Hu H."/>
            <person name="Boomsma J."/>
            <person name="Zhang G."/>
        </authorList>
    </citation>
    <scope>NUCLEOTIDE SEQUENCE [LARGE SCALE GENOMIC DNA]</scope>
    <source>
        <strain evidence="3">Treedump-2</strain>
        <tissue evidence="3">Whole body</tissue>
    </source>
</reference>